<organism evidence="1">
    <name type="scientific">uncultured Caudovirales phage</name>
    <dbReference type="NCBI Taxonomy" id="2100421"/>
    <lineage>
        <taxon>Viruses</taxon>
        <taxon>Duplodnaviria</taxon>
        <taxon>Heunggongvirae</taxon>
        <taxon>Uroviricota</taxon>
        <taxon>Caudoviricetes</taxon>
        <taxon>Peduoviridae</taxon>
        <taxon>Maltschvirus</taxon>
        <taxon>Maltschvirus maltsch</taxon>
    </lineage>
</organism>
<sequence>MNEEKPDESLNPYRNMVLEEVAQEIEKMKGFGQDTIASFCIFIRDMKK</sequence>
<accession>A0A6J7WFR4</accession>
<protein>
    <submittedName>
        <fullName evidence="1">Uncharacterized protein</fullName>
    </submittedName>
</protein>
<proteinExistence type="predicted"/>
<reference evidence="1" key="1">
    <citation type="submission" date="2020-05" db="EMBL/GenBank/DDBJ databases">
        <authorList>
            <person name="Chiriac C."/>
            <person name="Salcher M."/>
            <person name="Ghai R."/>
            <person name="Kavagutti S V."/>
        </authorList>
    </citation>
    <scope>NUCLEOTIDE SEQUENCE</scope>
</reference>
<gene>
    <name evidence="1" type="ORF">UFOVP188_25</name>
</gene>
<name>A0A6J7WFR4_9CAUD</name>
<dbReference type="EMBL" id="LR798236">
    <property type="protein sequence ID" value="CAB5212518.1"/>
    <property type="molecule type" value="Genomic_DNA"/>
</dbReference>
<evidence type="ECO:0000313" key="1">
    <source>
        <dbReference type="EMBL" id="CAB5212518.1"/>
    </source>
</evidence>